<gene>
    <name evidence="3" type="ORF">CYFA0S_05e02586g</name>
</gene>
<name>A0A061ATX1_CYBFA</name>
<evidence type="ECO:0000313" key="3">
    <source>
        <dbReference type="EMBL" id="CDR40627.1"/>
    </source>
</evidence>
<dbReference type="InterPro" id="IPR029523">
    <property type="entry name" value="INO80B/Ies2"/>
</dbReference>
<evidence type="ECO:0000259" key="2">
    <source>
        <dbReference type="SMART" id="SM01406"/>
    </source>
</evidence>
<reference evidence="3" key="1">
    <citation type="journal article" date="2014" name="Genome Announc.">
        <title>Genome sequence of the yeast Cyberlindnera fabianii (Hansenula fabianii).</title>
        <authorList>
            <person name="Freel K.C."/>
            <person name="Sarilar V."/>
            <person name="Neuveglise C."/>
            <person name="Devillers H."/>
            <person name="Friedrich A."/>
            <person name="Schacherer J."/>
        </authorList>
    </citation>
    <scope>NUCLEOTIDE SEQUENCE</scope>
    <source>
        <strain evidence="3">YJS4271</strain>
    </source>
</reference>
<dbReference type="VEuPathDB" id="FungiDB:BON22_2160"/>
<feature type="compositionally biased region" description="Acidic residues" evidence="1">
    <location>
        <begin position="41"/>
        <end position="54"/>
    </location>
</feature>
<evidence type="ECO:0000256" key="1">
    <source>
        <dbReference type="SAM" id="MobiDB-lite"/>
    </source>
</evidence>
<feature type="region of interest" description="Disordered" evidence="1">
    <location>
        <begin position="293"/>
        <end position="327"/>
    </location>
</feature>
<dbReference type="SMART" id="SM01406">
    <property type="entry name" value="PAPA-1"/>
    <property type="match status" value="1"/>
</dbReference>
<feature type="region of interest" description="Disordered" evidence="1">
    <location>
        <begin position="1"/>
        <end position="218"/>
    </location>
</feature>
<accession>A0A061ATX1</accession>
<feature type="compositionally biased region" description="Basic and acidic residues" evidence="1">
    <location>
        <begin position="120"/>
        <end position="129"/>
    </location>
</feature>
<dbReference type="InterPro" id="IPR006880">
    <property type="entry name" value="INO80B_C"/>
</dbReference>
<dbReference type="PANTHER" id="PTHR21561">
    <property type="entry name" value="INO80 COMPLEX SUBUNIT B"/>
    <property type="match status" value="1"/>
</dbReference>
<dbReference type="EMBL" id="LK052890">
    <property type="protein sequence ID" value="CDR40627.1"/>
    <property type="molecule type" value="Genomic_DNA"/>
</dbReference>
<organism evidence="3">
    <name type="scientific">Cyberlindnera fabianii</name>
    <name type="common">Yeast</name>
    <name type="synonym">Hansenula fabianii</name>
    <dbReference type="NCBI Taxonomy" id="36022"/>
    <lineage>
        <taxon>Eukaryota</taxon>
        <taxon>Fungi</taxon>
        <taxon>Dikarya</taxon>
        <taxon>Ascomycota</taxon>
        <taxon>Saccharomycotina</taxon>
        <taxon>Saccharomycetes</taxon>
        <taxon>Phaffomycetales</taxon>
        <taxon>Phaffomycetaceae</taxon>
        <taxon>Cyberlindnera</taxon>
    </lineage>
</organism>
<sequence length="346" mass="39208">MSDSELSDVGLSYDEEEEDYEQDDFQPESSDNDNAFNIDDLKDDDEDDDFEEETPQPRKLSLKLNLNKKTAAKTKSKPKRVIADDEDDEYGEATHVPAAKAPAPKKSKRVKRAAVLNAQEKNRKVKVEPLRSSTTRRAAQKVSYADNFDENDLLEDDEELAPEDAPGASAEPFDEEGDLDDDANDDDDVIPTPDLDAEGLSEDEEEMTYTTDVTKMTERQRARLLDGVNTDDSTNNGNSGNFLSLSNDIQKRRVLTEEENALRRAEIARKRKNLTEKKLEEEKQDTINKLLKRRAGKASAAQLKQDEEDEASMRDKPRRPQMSHPALFTWVSKKEGFQLRVPEPLI</sequence>
<dbReference type="GO" id="GO:0006338">
    <property type="term" value="P:chromatin remodeling"/>
    <property type="evidence" value="ECO:0007669"/>
    <property type="project" value="InterPro"/>
</dbReference>
<proteinExistence type="predicted"/>
<dbReference type="Pfam" id="PF04795">
    <property type="entry name" value="PAPA-1"/>
    <property type="match status" value="1"/>
</dbReference>
<feature type="domain" description="INO80 complex subunit B-like conserved region" evidence="2">
    <location>
        <begin position="259"/>
        <end position="345"/>
    </location>
</feature>
<dbReference type="GO" id="GO:0031011">
    <property type="term" value="C:Ino80 complex"/>
    <property type="evidence" value="ECO:0007669"/>
    <property type="project" value="InterPro"/>
</dbReference>
<feature type="compositionally biased region" description="Acidic residues" evidence="1">
    <location>
        <begin position="13"/>
        <end position="26"/>
    </location>
</feature>
<feature type="compositionally biased region" description="Basic residues" evidence="1">
    <location>
        <begin position="103"/>
        <end position="112"/>
    </location>
</feature>
<dbReference type="AlphaFoldDB" id="A0A061ATX1"/>
<feature type="compositionally biased region" description="Low complexity" evidence="1">
    <location>
        <begin position="233"/>
        <end position="244"/>
    </location>
</feature>
<dbReference type="PANTHER" id="PTHR21561:SF12">
    <property type="entry name" value="INO80 COMPLEX SUBUNIT B"/>
    <property type="match status" value="1"/>
</dbReference>
<feature type="compositionally biased region" description="Acidic residues" evidence="1">
    <location>
        <begin position="147"/>
        <end position="162"/>
    </location>
</feature>
<feature type="region of interest" description="Disordered" evidence="1">
    <location>
        <begin position="225"/>
        <end position="244"/>
    </location>
</feature>
<dbReference type="OrthoDB" id="2021186at2759"/>
<feature type="compositionally biased region" description="Acidic residues" evidence="1">
    <location>
        <begin position="172"/>
        <end position="207"/>
    </location>
</feature>
<feature type="compositionally biased region" description="Basic residues" evidence="1">
    <location>
        <begin position="70"/>
        <end position="80"/>
    </location>
</feature>
<feature type="compositionally biased region" description="Low complexity" evidence="1">
    <location>
        <begin position="57"/>
        <end position="69"/>
    </location>
</feature>
<protein>
    <submittedName>
        <fullName evidence="3">CYFA0S05e02586g1_1</fullName>
    </submittedName>
</protein>